<comment type="caution">
    <text evidence="3">The sequence shown here is derived from an EMBL/GenBank/DDBJ whole genome shotgun (WGS) entry which is preliminary data.</text>
</comment>
<dbReference type="EMBL" id="LDRT01000024">
    <property type="protein sequence ID" value="KTR95773.1"/>
    <property type="molecule type" value="Genomic_DNA"/>
</dbReference>
<name>A0A147EZB1_MICTE</name>
<dbReference type="Proteomes" id="UP000075025">
    <property type="component" value="Unassembled WGS sequence"/>
</dbReference>
<reference evidence="3 4" key="1">
    <citation type="journal article" date="2016" name="Front. Microbiol.">
        <title>Genomic Resource of Rice Seed Associated Bacteria.</title>
        <authorList>
            <person name="Midha S."/>
            <person name="Bansal K."/>
            <person name="Sharma S."/>
            <person name="Kumar N."/>
            <person name="Patil P.P."/>
            <person name="Chaudhry V."/>
            <person name="Patil P.B."/>
        </authorList>
    </citation>
    <scope>NUCLEOTIDE SEQUENCE [LARGE SCALE GENOMIC DNA]</scope>
    <source>
        <strain evidence="3 4">NS220</strain>
    </source>
</reference>
<feature type="transmembrane region" description="Helical" evidence="1">
    <location>
        <begin position="135"/>
        <end position="166"/>
    </location>
</feature>
<evidence type="ECO:0000256" key="1">
    <source>
        <dbReference type="SAM" id="Phobius"/>
    </source>
</evidence>
<dbReference type="OrthoDB" id="5119225at2"/>
<dbReference type="RefSeq" id="WP_058622943.1">
    <property type="nucleotide sequence ID" value="NZ_LDRT01000024.1"/>
</dbReference>
<dbReference type="Pfam" id="PF07331">
    <property type="entry name" value="TctB"/>
    <property type="match status" value="1"/>
</dbReference>
<evidence type="ECO:0000313" key="4">
    <source>
        <dbReference type="Proteomes" id="UP000075025"/>
    </source>
</evidence>
<accession>A0A147EZB1</accession>
<feature type="domain" description="DUF1468" evidence="2">
    <location>
        <begin position="30"/>
        <end position="201"/>
    </location>
</feature>
<organism evidence="3 4">
    <name type="scientific">Microbacterium testaceum</name>
    <name type="common">Aureobacterium testaceum</name>
    <name type="synonym">Brevibacterium testaceum</name>
    <dbReference type="NCBI Taxonomy" id="2033"/>
    <lineage>
        <taxon>Bacteria</taxon>
        <taxon>Bacillati</taxon>
        <taxon>Actinomycetota</taxon>
        <taxon>Actinomycetes</taxon>
        <taxon>Micrococcales</taxon>
        <taxon>Microbacteriaceae</taxon>
        <taxon>Microbacterium</taxon>
    </lineage>
</organism>
<sequence>MTEPSTLTTGSLRVQRTPRWYTGRSELVVVAGVFVLAAFLTVGTATMQVPADVAFPGPQFFPMLVSGFLWLAGIGLLVEVLRTSRRAHVADDPVEISNEMLEDLGAIDETGELRVVSPEDVASPSKPASVDWRTLGITVAGLAGFIVVLPVLGWILSAAALFWVISWAFGSRRPLLDIGVSVIVSSLVQLAFGAGLGLSLPAGILEGLSPWIS</sequence>
<keyword evidence="1" id="KW-0812">Transmembrane</keyword>
<evidence type="ECO:0000313" key="3">
    <source>
        <dbReference type="EMBL" id="KTR95773.1"/>
    </source>
</evidence>
<gene>
    <name evidence="3" type="ORF">NS220_04745</name>
</gene>
<evidence type="ECO:0000259" key="2">
    <source>
        <dbReference type="Pfam" id="PF07331"/>
    </source>
</evidence>
<dbReference type="InterPro" id="IPR009936">
    <property type="entry name" value="DUF1468"/>
</dbReference>
<proteinExistence type="predicted"/>
<keyword evidence="1" id="KW-0472">Membrane</keyword>
<protein>
    <recommendedName>
        <fullName evidence="2">DUF1468 domain-containing protein</fullName>
    </recommendedName>
</protein>
<dbReference type="AlphaFoldDB" id="A0A147EZB1"/>
<feature type="transmembrane region" description="Helical" evidence="1">
    <location>
        <begin position="178"/>
        <end position="205"/>
    </location>
</feature>
<dbReference type="PATRIC" id="fig|2033.6.peg.1825"/>
<keyword evidence="1" id="KW-1133">Transmembrane helix</keyword>
<feature type="transmembrane region" description="Helical" evidence="1">
    <location>
        <begin position="59"/>
        <end position="78"/>
    </location>
</feature>
<feature type="transmembrane region" description="Helical" evidence="1">
    <location>
        <begin position="27"/>
        <end position="47"/>
    </location>
</feature>